<evidence type="ECO:0000259" key="1">
    <source>
        <dbReference type="Pfam" id="PF20179"/>
    </source>
</evidence>
<keyword evidence="3" id="KW-1185">Reference proteome</keyword>
<evidence type="ECO:0000313" key="3">
    <source>
        <dbReference type="Proteomes" id="UP001221757"/>
    </source>
</evidence>
<proteinExistence type="predicted"/>
<protein>
    <recommendedName>
        <fullName evidence="1">Mitochondrial splicing suppressor 51-like C-terminal domain-containing protein</fullName>
    </recommendedName>
</protein>
<dbReference type="InterPro" id="IPR046824">
    <property type="entry name" value="Mss51-like_C"/>
</dbReference>
<feature type="domain" description="Mitochondrial splicing suppressor 51-like C-terminal" evidence="1">
    <location>
        <begin position="70"/>
        <end position="232"/>
    </location>
</feature>
<reference evidence="2" key="1">
    <citation type="submission" date="2023-03" db="EMBL/GenBank/DDBJ databases">
        <title>Massive genome expansion in bonnet fungi (Mycena s.s.) driven by repeated elements and novel gene families across ecological guilds.</title>
        <authorList>
            <consortium name="Lawrence Berkeley National Laboratory"/>
            <person name="Harder C.B."/>
            <person name="Miyauchi S."/>
            <person name="Viragh M."/>
            <person name="Kuo A."/>
            <person name="Thoen E."/>
            <person name="Andreopoulos B."/>
            <person name="Lu D."/>
            <person name="Skrede I."/>
            <person name="Drula E."/>
            <person name="Henrissat B."/>
            <person name="Morin E."/>
            <person name="Kohler A."/>
            <person name="Barry K."/>
            <person name="LaButti K."/>
            <person name="Morin E."/>
            <person name="Salamov A."/>
            <person name="Lipzen A."/>
            <person name="Mereny Z."/>
            <person name="Hegedus B."/>
            <person name="Baldrian P."/>
            <person name="Stursova M."/>
            <person name="Weitz H."/>
            <person name="Taylor A."/>
            <person name="Grigoriev I.V."/>
            <person name="Nagy L.G."/>
            <person name="Martin F."/>
            <person name="Kauserud H."/>
        </authorList>
    </citation>
    <scope>NUCLEOTIDE SEQUENCE</scope>
    <source>
        <strain evidence="2">CBHHK067</strain>
    </source>
</reference>
<dbReference type="Pfam" id="PF20179">
    <property type="entry name" value="MSS51_C"/>
    <property type="match status" value="1"/>
</dbReference>
<name>A0AAD7DDF8_MYCRO</name>
<comment type="caution">
    <text evidence="2">The sequence shown here is derived from an EMBL/GenBank/DDBJ whole genome shotgun (WGS) entry which is preliminary data.</text>
</comment>
<dbReference type="PANTHER" id="PTHR47570">
    <property type="entry name" value="ZINC ION BINDING PROTEIN"/>
    <property type="match status" value="1"/>
</dbReference>
<evidence type="ECO:0000313" key="2">
    <source>
        <dbReference type="EMBL" id="KAJ7688992.1"/>
    </source>
</evidence>
<dbReference type="Proteomes" id="UP001221757">
    <property type="component" value="Unassembled WGS sequence"/>
</dbReference>
<dbReference type="EMBL" id="JARKIE010000075">
    <property type="protein sequence ID" value="KAJ7688992.1"/>
    <property type="molecule type" value="Genomic_DNA"/>
</dbReference>
<dbReference type="AlphaFoldDB" id="A0AAD7DDF8"/>
<gene>
    <name evidence="2" type="ORF">B0H17DRAFT_1202605</name>
</gene>
<organism evidence="2 3">
    <name type="scientific">Mycena rosella</name>
    <name type="common">Pink bonnet</name>
    <name type="synonym">Agaricus rosellus</name>
    <dbReference type="NCBI Taxonomy" id="1033263"/>
    <lineage>
        <taxon>Eukaryota</taxon>
        <taxon>Fungi</taxon>
        <taxon>Dikarya</taxon>
        <taxon>Basidiomycota</taxon>
        <taxon>Agaricomycotina</taxon>
        <taxon>Agaricomycetes</taxon>
        <taxon>Agaricomycetidae</taxon>
        <taxon>Agaricales</taxon>
        <taxon>Marasmiineae</taxon>
        <taxon>Mycenaceae</taxon>
        <taxon>Mycena</taxon>
    </lineage>
</organism>
<sequence>MLLQPELPSHIESWKLPDAHIPRLSFEDSTSESRIPTLHDDHFVQDWATWYEWRKLERESPVALRMDVVLTVYHLLTKVLGVVSTSQHAAKSRRKLNIHFVGAEKELNIIPLFSELALLIPNTDIVMTFFGPACKRLRDIAAAKIYAGSLATKSTVFSYTAPSVLGGSTLNIKISGLNRYGLEATDDRPDALISENAGLFAYTTWQLVYHFAAKSGIPWGITEYSMMEALEYEGHMWQHLAIQGLEMTFQSGGCSREEFERGIATASRAHARGADINPFMRPGLMSSRFPTPKVYNGYVLRVC</sequence>
<dbReference type="PANTHER" id="PTHR47570:SF1">
    <property type="entry name" value="ZINC ION BINDING PROTEIN"/>
    <property type="match status" value="1"/>
</dbReference>
<accession>A0AAD7DDF8</accession>